<dbReference type="InterPro" id="IPR006311">
    <property type="entry name" value="TAT_signal"/>
</dbReference>
<comment type="caution">
    <text evidence="1">The sequence shown here is derived from an EMBL/GenBank/DDBJ whole genome shotgun (WGS) entry which is preliminary data.</text>
</comment>
<organism evidence="1 2">
    <name type="scientific">Halonotius terrestris</name>
    <dbReference type="NCBI Taxonomy" id="2487750"/>
    <lineage>
        <taxon>Archaea</taxon>
        <taxon>Methanobacteriati</taxon>
        <taxon>Methanobacteriota</taxon>
        <taxon>Stenosarchaea group</taxon>
        <taxon>Halobacteria</taxon>
        <taxon>Halobacteriales</taxon>
        <taxon>Haloferacaceae</taxon>
        <taxon>Halonotius</taxon>
    </lineage>
</organism>
<dbReference type="RefSeq" id="WP_142980733.1">
    <property type="nucleotide sequence ID" value="NZ_RKLU01000011.1"/>
</dbReference>
<sequence length="190" mass="18895">MRRRTLLAAGVSGAAGLVAGPLLASEQATADAAVSLGTLDVRGAETTTADGTVSDVTARVSAAWKYDLPAGSDPDSWQLRLLVSDGDATATLDSATGDAKYLSASGEADLAGSLLATDVFSAEVFAAPDAGQTREVPVGLGLGFKVTSPDDRVLAAASHTDTATVAITHDSYDATLHGSAGGSGSLTVSE</sequence>
<accession>A0A8J8TBN0</accession>
<dbReference type="Proteomes" id="UP000705823">
    <property type="component" value="Unassembled WGS sequence"/>
</dbReference>
<evidence type="ECO:0000313" key="2">
    <source>
        <dbReference type="Proteomes" id="UP000705823"/>
    </source>
</evidence>
<gene>
    <name evidence="1" type="ORF">EGH24_13880</name>
</gene>
<evidence type="ECO:0000313" key="1">
    <source>
        <dbReference type="EMBL" id="TQQ78607.1"/>
    </source>
</evidence>
<proteinExistence type="predicted"/>
<dbReference type="PROSITE" id="PS51318">
    <property type="entry name" value="TAT"/>
    <property type="match status" value="1"/>
</dbReference>
<protein>
    <submittedName>
        <fullName evidence="1">Uncharacterized protein</fullName>
    </submittedName>
</protein>
<dbReference type="EMBL" id="RKLU01000011">
    <property type="protein sequence ID" value="TQQ78607.1"/>
    <property type="molecule type" value="Genomic_DNA"/>
</dbReference>
<reference evidence="1" key="1">
    <citation type="submission" date="2019-02" db="EMBL/GenBank/DDBJ databases">
        <title>Halonotius sp. a new haloarchaeum isolated from saline soil.</title>
        <authorList>
            <person name="Duran-Viseras A."/>
            <person name="Sanchez-Porro C."/>
            <person name="Ventosa A."/>
        </authorList>
    </citation>
    <scope>NUCLEOTIDE SEQUENCE</scope>
    <source>
        <strain evidence="1">F15B</strain>
    </source>
</reference>
<keyword evidence="2" id="KW-1185">Reference proteome</keyword>
<name>A0A8J8TBN0_9EURY</name>
<dbReference type="AlphaFoldDB" id="A0A8J8TBN0"/>